<dbReference type="AlphaFoldDB" id="A0A1H0VKG1"/>
<keyword evidence="2" id="KW-1185">Reference proteome</keyword>
<dbReference type="Proteomes" id="UP000199073">
    <property type="component" value="Unassembled WGS sequence"/>
</dbReference>
<accession>A0A1H0VKG1</accession>
<protein>
    <submittedName>
        <fullName evidence="1">Uncharacterized protein</fullName>
    </submittedName>
</protein>
<dbReference type="OrthoDB" id="7156288at2"/>
<reference evidence="1 2" key="1">
    <citation type="submission" date="2016-10" db="EMBL/GenBank/DDBJ databases">
        <authorList>
            <person name="de Groot N.N."/>
        </authorList>
    </citation>
    <scope>NUCLEOTIDE SEQUENCE [LARGE SCALE GENOMIC DNA]</scope>
    <source>
        <strain evidence="1 2">DSM 12130</strain>
    </source>
</reference>
<sequence>MRNQKDNVEKHQEETYLPARRELLKKIAVGVGVTAGISLLPERWSSPVITTMALPVHAETSGPLPCEAPAGCYSFRDARIGEAVFHFNWAGGCGTVKTLDVYTLCCGSTGSVEIGFLANVGVAANVEEAKALGISNPVQMDILEPLSSGCYFFRESLRVEAI</sequence>
<gene>
    <name evidence="1" type="ORF">SAMN05660330_04110</name>
</gene>
<evidence type="ECO:0000313" key="1">
    <source>
        <dbReference type="EMBL" id="SDP78708.1"/>
    </source>
</evidence>
<dbReference type="RefSeq" id="WP_092225978.1">
    <property type="nucleotide sequence ID" value="NZ_FNJI01000052.1"/>
</dbReference>
<name>A0A1H0VKG1_9BACT</name>
<proteinExistence type="predicted"/>
<organism evidence="1 2">
    <name type="scientific">Desulforhopalus singaporensis</name>
    <dbReference type="NCBI Taxonomy" id="91360"/>
    <lineage>
        <taxon>Bacteria</taxon>
        <taxon>Pseudomonadati</taxon>
        <taxon>Thermodesulfobacteriota</taxon>
        <taxon>Desulfobulbia</taxon>
        <taxon>Desulfobulbales</taxon>
        <taxon>Desulfocapsaceae</taxon>
        <taxon>Desulforhopalus</taxon>
    </lineage>
</organism>
<evidence type="ECO:0000313" key="2">
    <source>
        <dbReference type="Proteomes" id="UP000199073"/>
    </source>
</evidence>
<dbReference type="EMBL" id="FNJI01000052">
    <property type="protein sequence ID" value="SDP78708.1"/>
    <property type="molecule type" value="Genomic_DNA"/>
</dbReference>